<feature type="compositionally biased region" description="Polar residues" evidence="1">
    <location>
        <begin position="22"/>
        <end position="32"/>
    </location>
</feature>
<feature type="compositionally biased region" description="Low complexity" evidence="1">
    <location>
        <begin position="730"/>
        <end position="745"/>
    </location>
</feature>
<feature type="compositionally biased region" description="Low complexity" evidence="1">
    <location>
        <begin position="406"/>
        <end position="415"/>
    </location>
</feature>
<feature type="compositionally biased region" description="Polar residues" evidence="1">
    <location>
        <begin position="125"/>
        <end position="141"/>
    </location>
</feature>
<feature type="region of interest" description="Disordered" evidence="1">
    <location>
        <begin position="482"/>
        <end position="526"/>
    </location>
</feature>
<feature type="region of interest" description="Disordered" evidence="1">
    <location>
        <begin position="1"/>
        <end position="439"/>
    </location>
</feature>
<feature type="compositionally biased region" description="Polar residues" evidence="1">
    <location>
        <begin position="298"/>
        <end position="329"/>
    </location>
</feature>
<dbReference type="InParanoid" id="A0A317XPW5"/>
<feature type="compositionally biased region" description="Low complexity" evidence="1">
    <location>
        <begin position="494"/>
        <end position="503"/>
    </location>
</feature>
<proteinExistence type="predicted"/>
<feature type="compositionally biased region" description="Low complexity" evidence="1">
    <location>
        <begin position="367"/>
        <end position="393"/>
    </location>
</feature>
<keyword evidence="3" id="KW-1185">Reference proteome</keyword>
<reference evidence="2 3" key="1">
    <citation type="journal article" date="2018" name="Mol. Biol. Evol.">
        <title>Broad Genomic Sampling Reveals a Smut Pathogenic Ancestry of the Fungal Clade Ustilaginomycotina.</title>
        <authorList>
            <person name="Kijpornyongpan T."/>
            <person name="Mondo S.J."/>
            <person name="Barry K."/>
            <person name="Sandor L."/>
            <person name="Lee J."/>
            <person name="Lipzen A."/>
            <person name="Pangilinan J."/>
            <person name="LaButti K."/>
            <person name="Hainaut M."/>
            <person name="Henrissat B."/>
            <person name="Grigoriev I.V."/>
            <person name="Spatafora J.W."/>
            <person name="Aime M.C."/>
        </authorList>
    </citation>
    <scope>NUCLEOTIDE SEQUENCE [LARGE SCALE GENOMIC DNA]</scope>
    <source>
        <strain evidence="2 3">MCA 3645</strain>
    </source>
</reference>
<feature type="compositionally biased region" description="Polar residues" evidence="1">
    <location>
        <begin position="168"/>
        <end position="188"/>
    </location>
</feature>
<feature type="compositionally biased region" description="Low complexity" evidence="1">
    <location>
        <begin position="281"/>
        <end position="297"/>
    </location>
</feature>
<dbReference type="PANTHER" id="PTHR38701">
    <property type="entry name" value="CHROMOSOME 8, WHOLE GENOME SHOTGUN SEQUENCE"/>
    <property type="match status" value="1"/>
</dbReference>
<feature type="compositionally biased region" description="Acidic residues" evidence="1">
    <location>
        <begin position="579"/>
        <end position="588"/>
    </location>
</feature>
<evidence type="ECO:0000256" key="1">
    <source>
        <dbReference type="SAM" id="MobiDB-lite"/>
    </source>
</evidence>
<dbReference type="EMBL" id="KZ819193">
    <property type="protein sequence ID" value="PWZ00132.1"/>
    <property type="molecule type" value="Genomic_DNA"/>
</dbReference>
<feature type="compositionally biased region" description="Low complexity" evidence="1">
    <location>
        <begin position="635"/>
        <end position="676"/>
    </location>
</feature>
<feature type="region of interest" description="Disordered" evidence="1">
    <location>
        <begin position="552"/>
        <end position="749"/>
    </location>
</feature>
<protein>
    <submittedName>
        <fullName evidence="2">Uncharacterized protein</fullName>
    </submittedName>
</protein>
<feature type="compositionally biased region" description="Basic and acidic residues" evidence="1">
    <location>
        <begin position="557"/>
        <end position="578"/>
    </location>
</feature>
<feature type="compositionally biased region" description="Acidic residues" evidence="1">
    <location>
        <begin position="504"/>
        <end position="526"/>
    </location>
</feature>
<evidence type="ECO:0000313" key="3">
    <source>
        <dbReference type="Proteomes" id="UP000246740"/>
    </source>
</evidence>
<feature type="compositionally biased region" description="Low complexity" evidence="1">
    <location>
        <begin position="45"/>
        <end position="110"/>
    </location>
</feature>
<dbReference type="STRING" id="1882483.A0A317XPW5"/>
<dbReference type="AlphaFoldDB" id="A0A317XPW5"/>
<dbReference type="Proteomes" id="UP000246740">
    <property type="component" value="Unassembled WGS sequence"/>
</dbReference>
<feature type="compositionally biased region" description="Polar residues" evidence="1">
    <location>
        <begin position="704"/>
        <end position="713"/>
    </location>
</feature>
<gene>
    <name evidence="2" type="ORF">BCV70DRAFT_237326</name>
</gene>
<feature type="compositionally biased region" description="Polar residues" evidence="1">
    <location>
        <begin position="394"/>
        <end position="405"/>
    </location>
</feature>
<feature type="compositionally biased region" description="Low complexity" evidence="1">
    <location>
        <begin position="330"/>
        <end position="341"/>
    </location>
</feature>
<feature type="compositionally biased region" description="Low complexity" evidence="1">
    <location>
        <begin position="242"/>
        <end position="263"/>
    </location>
</feature>
<organism evidence="2 3">
    <name type="scientific">Testicularia cyperi</name>
    <dbReference type="NCBI Taxonomy" id="1882483"/>
    <lineage>
        <taxon>Eukaryota</taxon>
        <taxon>Fungi</taxon>
        <taxon>Dikarya</taxon>
        <taxon>Basidiomycota</taxon>
        <taxon>Ustilaginomycotina</taxon>
        <taxon>Ustilaginomycetes</taxon>
        <taxon>Ustilaginales</taxon>
        <taxon>Anthracoideaceae</taxon>
        <taxon>Testicularia</taxon>
    </lineage>
</organism>
<accession>A0A317XPW5</accession>
<dbReference type="OrthoDB" id="2555519at2759"/>
<dbReference type="PANTHER" id="PTHR38701:SF1">
    <property type="entry name" value="UP-REGULATED DURING SEPTATION PROTEIN 1 DOMAIN-CONTAINING PROTEIN"/>
    <property type="match status" value="1"/>
</dbReference>
<sequence length="766" mass="78925">MAQSTPTTTTKRKVMGRMDVGSSDSPSASVTPTARPRIVRAHHGASSPALASSTTPSASRPATAGARARVDMSAFASPSSMTSSPSMSPSISRGPYFASTSSTAGSSLTARVSAPSPSLRPGPTSAHSRTNSTVSAASPSLRSAELVSATDAHSDVGTLRGAPRLRTKTASVDLSGTNPFVSSPSLSQGLDAGASMRSSPATVYRSQPIGSAGSSARVIPNNSALRPPLSPQRSSRDAALLSSPSKNRSRSPSPSAGSTASTSLAPAYATVRGPSFATAQSTGSRSPLPSPLGSSTPQFSERQASRPATAQHTTRLNSISEPASAQSNWTASSTGSAATSSLGRTHVRSNSRAGIPAAILTEPRPSPASDSAPLSPSFNFPAQSQSQPAVAAATTGTRPSLPTQRSSFASSVGSSRDVPLLSPASETPRSPSEVAEAEEARVHRKLLDLEITNKSLMAINSALEVTKLKQQKEIRELKRRLREGRGMSIGPLPATAAADGDASFSDDDDDDASEDDGFLAAEEDPELEAAHVRCKTLVDDMVAAARKAILSAYEPAEPDRGGKVLHPVEVEQMRRDAEDATVDDDADADHEQGADQTADNSADFVQKVLGDSAATLDAGPSSKEDPDTSVDDSDLSQSQLQDTSVSLLASASDSVDDSSILSSSNSTSSSNGSSSDETSRILNDRSAGATRSSDDQDTEDAASASGSLGQTTPEIEVDDRFALPPPLPPLLQSQLNSSSSPPLSSDTRNDYLLSVQHDFKGDVSID</sequence>
<name>A0A317XPW5_9BASI</name>
<evidence type="ECO:0000313" key="2">
    <source>
        <dbReference type="EMBL" id="PWZ00132.1"/>
    </source>
</evidence>
<feature type="compositionally biased region" description="Polar residues" evidence="1">
    <location>
        <begin position="196"/>
        <end position="224"/>
    </location>
</feature>